<evidence type="ECO:0000256" key="4">
    <source>
        <dbReference type="ARBA" id="ARBA00023157"/>
    </source>
</evidence>
<sequence>MIAVTLVAVTLLSMVSATALNKANDHKGHLYFTCPGDNEIITRVRSEHDDGPEDRKWEFGCGNAPSGANLSDCAWSRFTGYFEGPSLYQCHNGGVITGWRAFFKDTDRQNRYRCCKPSKGYLTHSCFYTGYVNDFNEMINYRVPDGHVISGVFSEYSSKDKDRRYVFNVCSLDLSAKTSN</sequence>
<dbReference type="Proteomes" id="UP000762676">
    <property type="component" value="Unassembled WGS sequence"/>
</dbReference>
<feature type="chain" id="PRO_5043808630" evidence="5">
    <location>
        <begin position="18"/>
        <end position="180"/>
    </location>
</feature>
<dbReference type="Pfam" id="PF14704">
    <property type="entry name" value="DERM"/>
    <property type="match status" value="1"/>
</dbReference>
<accession>A0AAV4F8J4</accession>
<evidence type="ECO:0000256" key="3">
    <source>
        <dbReference type="ARBA" id="ARBA00022525"/>
    </source>
</evidence>
<dbReference type="AlphaFoldDB" id="A0AAV4F8J4"/>
<dbReference type="GO" id="GO:0005615">
    <property type="term" value="C:extracellular space"/>
    <property type="evidence" value="ECO:0007669"/>
    <property type="project" value="TreeGrafter"/>
</dbReference>
<keyword evidence="4" id="KW-1015">Disulfide bond</keyword>
<proteinExistence type="inferred from homology"/>
<gene>
    <name evidence="6" type="ORF">ElyMa_002056700</name>
</gene>
<evidence type="ECO:0000313" key="7">
    <source>
        <dbReference type="Proteomes" id="UP000762676"/>
    </source>
</evidence>
<protein>
    <submittedName>
        <fullName evidence="6">Hemagglutinin/amebocyte aggregation factor</fullName>
    </submittedName>
</protein>
<feature type="signal peptide" evidence="5">
    <location>
        <begin position="1"/>
        <end position="17"/>
    </location>
</feature>
<evidence type="ECO:0000313" key="6">
    <source>
        <dbReference type="EMBL" id="GFR69697.1"/>
    </source>
</evidence>
<evidence type="ECO:0000256" key="2">
    <source>
        <dbReference type="ARBA" id="ARBA00008712"/>
    </source>
</evidence>
<comment type="caution">
    <text evidence="6">The sequence shown here is derived from an EMBL/GenBank/DDBJ whole genome shotgun (WGS) entry which is preliminary data.</text>
</comment>
<keyword evidence="7" id="KW-1185">Reference proteome</keyword>
<dbReference type="GO" id="GO:0030199">
    <property type="term" value="P:collagen fibril organization"/>
    <property type="evidence" value="ECO:0007669"/>
    <property type="project" value="TreeGrafter"/>
</dbReference>
<dbReference type="EMBL" id="BMAT01004166">
    <property type="protein sequence ID" value="GFR69697.1"/>
    <property type="molecule type" value="Genomic_DNA"/>
</dbReference>
<comment type="similarity">
    <text evidence="2">Belongs to the dermatopontin family.</text>
</comment>
<keyword evidence="5" id="KW-0732">Signal</keyword>
<dbReference type="GO" id="GO:0031012">
    <property type="term" value="C:extracellular matrix"/>
    <property type="evidence" value="ECO:0007669"/>
    <property type="project" value="TreeGrafter"/>
</dbReference>
<evidence type="ECO:0000256" key="1">
    <source>
        <dbReference type="ARBA" id="ARBA00004613"/>
    </source>
</evidence>
<evidence type="ECO:0000256" key="5">
    <source>
        <dbReference type="SAM" id="SignalP"/>
    </source>
</evidence>
<organism evidence="6 7">
    <name type="scientific">Elysia marginata</name>
    <dbReference type="NCBI Taxonomy" id="1093978"/>
    <lineage>
        <taxon>Eukaryota</taxon>
        <taxon>Metazoa</taxon>
        <taxon>Spiralia</taxon>
        <taxon>Lophotrochozoa</taxon>
        <taxon>Mollusca</taxon>
        <taxon>Gastropoda</taxon>
        <taxon>Heterobranchia</taxon>
        <taxon>Euthyneura</taxon>
        <taxon>Panpulmonata</taxon>
        <taxon>Sacoglossa</taxon>
        <taxon>Placobranchoidea</taxon>
        <taxon>Plakobranchidae</taxon>
        <taxon>Elysia</taxon>
    </lineage>
</organism>
<comment type="subcellular location">
    <subcellularLocation>
        <location evidence="1">Secreted</location>
    </subcellularLocation>
</comment>
<dbReference type="PANTHER" id="PTHR15040:SF1">
    <property type="entry name" value="DERMATOPONTIN-LIKE ISOFORM X1"/>
    <property type="match status" value="1"/>
</dbReference>
<name>A0AAV4F8J4_9GAST</name>
<dbReference type="InterPro" id="IPR026645">
    <property type="entry name" value="Dermatopontin"/>
</dbReference>
<keyword evidence="3" id="KW-0964">Secreted</keyword>
<reference evidence="6 7" key="1">
    <citation type="journal article" date="2021" name="Elife">
        <title>Chloroplast acquisition without the gene transfer in kleptoplastic sea slugs, Plakobranchus ocellatus.</title>
        <authorList>
            <person name="Maeda T."/>
            <person name="Takahashi S."/>
            <person name="Yoshida T."/>
            <person name="Shimamura S."/>
            <person name="Takaki Y."/>
            <person name="Nagai Y."/>
            <person name="Toyoda A."/>
            <person name="Suzuki Y."/>
            <person name="Arimoto A."/>
            <person name="Ishii H."/>
            <person name="Satoh N."/>
            <person name="Nishiyama T."/>
            <person name="Hasebe M."/>
            <person name="Maruyama T."/>
            <person name="Minagawa J."/>
            <person name="Obokata J."/>
            <person name="Shigenobu S."/>
        </authorList>
    </citation>
    <scope>NUCLEOTIDE SEQUENCE [LARGE SCALE GENOMIC DNA]</scope>
</reference>
<dbReference type="PANTHER" id="PTHR15040">
    <property type="entry name" value="DERMATOPONTIN-RELATED"/>
    <property type="match status" value="1"/>
</dbReference>